<name>A0AAE1A2M8_9GAST</name>
<accession>A0AAE1A2M8</accession>
<gene>
    <name evidence="3" type="ORF">RRG08_047239</name>
</gene>
<feature type="signal peptide" evidence="2">
    <location>
        <begin position="1"/>
        <end position="19"/>
    </location>
</feature>
<proteinExistence type="predicted"/>
<feature type="chain" id="PRO_5042189263" description="Secreted protein" evidence="2">
    <location>
        <begin position="20"/>
        <end position="74"/>
    </location>
</feature>
<keyword evidence="2" id="KW-0732">Signal</keyword>
<feature type="compositionally biased region" description="Polar residues" evidence="1">
    <location>
        <begin position="64"/>
        <end position="74"/>
    </location>
</feature>
<protein>
    <recommendedName>
        <fullName evidence="5">Secreted protein</fullName>
    </recommendedName>
</protein>
<organism evidence="3 4">
    <name type="scientific">Elysia crispata</name>
    <name type="common">lettuce slug</name>
    <dbReference type="NCBI Taxonomy" id="231223"/>
    <lineage>
        <taxon>Eukaryota</taxon>
        <taxon>Metazoa</taxon>
        <taxon>Spiralia</taxon>
        <taxon>Lophotrochozoa</taxon>
        <taxon>Mollusca</taxon>
        <taxon>Gastropoda</taxon>
        <taxon>Heterobranchia</taxon>
        <taxon>Euthyneura</taxon>
        <taxon>Panpulmonata</taxon>
        <taxon>Sacoglossa</taxon>
        <taxon>Placobranchoidea</taxon>
        <taxon>Plakobranchidae</taxon>
        <taxon>Elysia</taxon>
    </lineage>
</organism>
<evidence type="ECO:0000313" key="3">
    <source>
        <dbReference type="EMBL" id="KAK3780249.1"/>
    </source>
</evidence>
<feature type="region of interest" description="Disordered" evidence="1">
    <location>
        <begin position="48"/>
        <end position="74"/>
    </location>
</feature>
<evidence type="ECO:0000256" key="1">
    <source>
        <dbReference type="SAM" id="MobiDB-lite"/>
    </source>
</evidence>
<keyword evidence="4" id="KW-1185">Reference proteome</keyword>
<sequence length="74" mass="8086">MSPWSLAISFLFLPKSTLTHPAENSTLPDTPSGPVNSFRFLSSLDAPSLQSSSWRDPPPKHISAMQQTSMATKQ</sequence>
<evidence type="ECO:0000313" key="4">
    <source>
        <dbReference type="Proteomes" id="UP001283361"/>
    </source>
</evidence>
<evidence type="ECO:0008006" key="5">
    <source>
        <dbReference type="Google" id="ProtNLM"/>
    </source>
</evidence>
<dbReference type="EMBL" id="JAWDGP010002751">
    <property type="protein sequence ID" value="KAK3780249.1"/>
    <property type="molecule type" value="Genomic_DNA"/>
</dbReference>
<dbReference type="Proteomes" id="UP001283361">
    <property type="component" value="Unassembled WGS sequence"/>
</dbReference>
<dbReference type="AlphaFoldDB" id="A0AAE1A2M8"/>
<reference evidence="3" key="1">
    <citation type="journal article" date="2023" name="G3 (Bethesda)">
        <title>A reference genome for the long-term kleptoplast-retaining sea slug Elysia crispata morphotype clarki.</title>
        <authorList>
            <person name="Eastman K.E."/>
            <person name="Pendleton A.L."/>
            <person name="Shaikh M.A."/>
            <person name="Suttiyut T."/>
            <person name="Ogas R."/>
            <person name="Tomko P."/>
            <person name="Gavelis G."/>
            <person name="Widhalm J.R."/>
            <person name="Wisecaver J.H."/>
        </authorList>
    </citation>
    <scope>NUCLEOTIDE SEQUENCE</scope>
    <source>
        <strain evidence="3">ECLA1</strain>
    </source>
</reference>
<evidence type="ECO:0000256" key="2">
    <source>
        <dbReference type="SAM" id="SignalP"/>
    </source>
</evidence>
<comment type="caution">
    <text evidence="3">The sequence shown here is derived from an EMBL/GenBank/DDBJ whole genome shotgun (WGS) entry which is preliminary data.</text>
</comment>